<feature type="region of interest" description="Disordered" evidence="1">
    <location>
        <begin position="187"/>
        <end position="268"/>
    </location>
</feature>
<feature type="compositionally biased region" description="Basic residues" evidence="1">
    <location>
        <begin position="697"/>
        <end position="709"/>
    </location>
</feature>
<reference evidence="2 3" key="1">
    <citation type="journal article" date="2018" name="Nat. Ecol. Evol.">
        <title>Pezizomycetes genomes reveal the molecular basis of ectomycorrhizal truffle lifestyle.</title>
        <authorList>
            <person name="Murat C."/>
            <person name="Payen T."/>
            <person name="Noel B."/>
            <person name="Kuo A."/>
            <person name="Morin E."/>
            <person name="Chen J."/>
            <person name="Kohler A."/>
            <person name="Krizsan K."/>
            <person name="Balestrini R."/>
            <person name="Da Silva C."/>
            <person name="Montanini B."/>
            <person name="Hainaut M."/>
            <person name="Levati E."/>
            <person name="Barry K.W."/>
            <person name="Belfiori B."/>
            <person name="Cichocki N."/>
            <person name="Clum A."/>
            <person name="Dockter R.B."/>
            <person name="Fauchery L."/>
            <person name="Guy J."/>
            <person name="Iotti M."/>
            <person name="Le Tacon F."/>
            <person name="Lindquist E.A."/>
            <person name="Lipzen A."/>
            <person name="Malagnac F."/>
            <person name="Mello A."/>
            <person name="Molinier V."/>
            <person name="Miyauchi S."/>
            <person name="Poulain J."/>
            <person name="Riccioni C."/>
            <person name="Rubini A."/>
            <person name="Sitrit Y."/>
            <person name="Splivallo R."/>
            <person name="Traeger S."/>
            <person name="Wang M."/>
            <person name="Zifcakova L."/>
            <person name="Wipf D."/>
            <person name="Zambonelli A."/>
            <person name="Paolocci F."/>
            <person name="Nowrousian M."/>
            <person name="Ottonello S."/>
            <person name="Baldrian P."/>
            <person name="Spatafora J.W."/>
            <person name="Henrissat B."/>
            <person name="Nagy L.G."/>
            <person name="Aury J.M."/>
            <person name="Wincker P."/>
            <person name="Grigoriev I.V."/>
            <person name="Bonfante P."/>
            <person name="Martin F.M."/>
        </authorList>
    </citation>
    <scope>NUCLEOTIDE SEQUENCE [LARGE SCALE GENOMIC DNA]</scope>
    <source>
        <strain evidence="2 3">CCBAS932</strain>
    </source>
</reference>
<feature type="compositionally biased region" description="Low complexity" evidence="1">
    <location>
        <begin position="536"/>
        <end position="546"/>
    </location>
</feature>
<organism evidence="2 3">
    <name type="scientific">Morchella conica CCBAS932</name>
    <dbReference type="NCBI Taxonomy" id="1392247"/>
    <lineage>
        <taxon>Eukaryota</taxon>
        <taxon>Fungi</taxon>
        <taxon>Dikarya</taxon>
        <taxon>Ascomycota</taxon>
        <taxon>Pezizomycotina</taxon>
        <taxon>Pezizomycetes</taxon>
        <taxon>Pezizales</taxon>
        <taxon>Morchellaceae</taxon>
        <taxon>Morchella</taxon>
    </lineage>
</organism>
<proteinExistence type="predicted"/>
<feature type="compositionally biased region" description="Polar residues" evidence="1">
    <location>
        <begin position="336"/>
        <end position="353"/>
    </location>
</feature>
<evidence type="ECO:0000313" key="3">
    <source>
        <dbReference type="Proteomes" id="UP000277580"/>
    </source>
</evidence>
<gene>
    <name evidence="2" type="ORF">P167DRAFT_573784</name>
</gene>
<feature type="compositionally biased region" description="Polar residues" evidence="1">
    <location>
        <begin position="31"/>
        <end position="50"/>
    </location>
</feature>
<feature type="compositionally biased region" description="Basic residues" evidence="1">
    <location>
        <begin position="306"/>
        <end position="315"/>
    </location>
</feature>
<feature type="compositionally biased region" description="Polar residues" evidence="1">
    <location>
        <begin position="617"/>
        <end position="632"/>
    </location>
</feature>
<feature type="compositionally biased region" description="Polar residues" evidence="1">
    <location>
        <begin position="369"/>
        <end position="382"/>
    </location>
</feature>
<name>A0A3N4L4T1_9PEZI</name>
<accession>A0A3N4L4T1</accession>
<evidence type="ECO:0000313" key="2">
    <source>
        <dbReference type="EMBL" id="RPB13035.1"/>
    </source>
</evidence>
<feature type="compositionally biased region" description="Acidic residues" evidence="1">
    <location>
        <begin position="387"/>
        <end position="401"/>
    </location>
</feature>
<keyword evidence="3" id="KW-1185">Reference proteome</keyword>
<feature type="region of interest" description="Disordered" evidence="1">
    <location>
        <begin position="599"/>
        <end position="719"/>
    </location>
</feature>
<feature type="region of interest" description="Disordered" evidence="1">
    <location>
        <begin position="284"/>
        <end position="429"/>
    </location>
</feature>
<dbReference type="AlphaFoldDB" id="A0A3N4L4T1"/>
<dbReference type="InParanoid" id="A0A3N4L4T1"/>
<feature type="region of interest" description="Disordered" evidence="1">
    <location>
        <begin position="31"/>
        <end position="80"/>
    </location>
</feature>
<evidence type="ECO:0000256" key="1">
    <source>
        <dbReference type="SAM" id="MobiDB-lite"/>
    </source>
</evidence>
<feature type="compositionally biased region" description="Pro residues" evidence="1">
    <location>
        <begin position="602"/>
        <end position="613"/>
    </location>
</feature>
<sequence length="719" mass="77024">MDKKQVNPDGPTELVLVSQFQGAPVYRVVAKTNSTPESAAPVQSNSQGSSQHRELRMQDPIDGSGRFPHPPRESVPEGQIGADADRGLEMIPVPIPSFPNITQGKAILGYTNSQWAYLYSRAQELVRPFADKYAQTINTPIHLRAENSAEVLGPLVEAFPGLQRCEDNWGAKWVVRKARHAVSVKDASERRKSSLKPSIETMASSSAIAAEGQKVVEKEKEDDDSEGEVEAANEERRGNDSVVHSPGVGQAPVPDWHKYMTPKYTQGRGPSLYGLTKPIIPFFEPTAGPPSMRHSSSDLDSSRSLATKRRSKRLPHPPPPAQASPTGEPVIVNPDHQVTSGPTKHLSAVSSAPSPVRRTIGFTIPKATRQMSTPVLSMSADSPKQDDSDDSMQMDEQEEQQETSSRYHKAVPESPQRGQVDQGSAKRTMDHQYTDHPATETFVLPPIRGLLPAPSFGVVQERGSQAGMLPFSNGSRAGPGFGNSFPRFDQLAGSSGGDRGGKINIVNRDPGPNMGHFNRDPYGNFGRGNTHNAAPNFQHGGQNVQNGGQGGFSGAPASPNAGHYHQESFYRNTGSYANGLPTDPYGFVMNQGQYYGGAAPGRPSPYAPAPPHGPGNNVHSAANPSNGINATLNIPPHPGYSHGASNNNLYHPQSFGWNEHNAHGPAPSGPNAIGNEGTRTAMDGALPHPGGGTPRASRGRGSRSSRQLRHASTWSGNPY</sequence>
<feature type="compositionally biased region" description="Polar residues" evidence="1">
    <location>
        <begin position="710"/>
        <end position="719"/>
    </location>
</feature>
<protein>
    <submittedName>
        <fullName evidence="2">Uncharacterized protein</fullName>
    </submittedName>
</protein>
<dbReference type="OrthoDB" id="5394175at2759"/>
<feature type="compositionally biased region" description="Acidic residues" evidence="1">
    <location>
        <begin position="220"/>
        <end position="232"/>
    </location>
</feature>
<feature type="region of interest" description="Disordered" evidence="1">
    <location>
        <begin position="530"/>
        <end position="565"/>
    </location>
</feature>
<dbReference type="EMBL" id="ML119125">
    <property type="protein sequence ID" value="RPB13035.1"/>
    <property type="molecule type" value="Genomic_DNA"/>
</dbReference>
<dbReference type="Proteomes" id="UP000277580">
    <property type="component" value="Unassembled WGS sequence"/>
</dbReference>